<dbReference type="AlphaFoldDB" id="A0A395LXI5"/>
<reference evidence="2 3" key="1">
    <citation type="journal article" date="2011" name="ISME J.">
        <title>Community ecology of hot spring cyanobacterial mats: predominant populations and their functional potential.</title>
        <authorList>
            <person name="Klatt C.G."/>
            <person name="Wood J.M."/>
            <person name="Rusch D.B."/>
            <person name="Bateson M.M."/>
            <person name="Hamamura N."/>
            <person name="Heidelberg J.F."/>
            <person name="Grossman A.R."/>
            <person name="Bhaya D."/>
            <person name="Cohan F.M."/>
            <person name="Kuhl M."/>
            <person name="Bryant D.A."/>
            <person name="Ward D.M."/>
        </authorList>
    </citation>
    <scope>NUCLEOTIDE SEQUENCE [LARGE SCALE GENOMIC DNA]</scope>
    <source>
        <strain evidence="2">OS</strain>
    </source>
</reference>
<dbReference type="Proteomes" id="UP000266389">
    <property type="component" value="Unassembled WGS sequence"/>
</dbReference>
<sequence>MNSEENMKRYERLLLELPDFILGKTPESVSREIQQRIEQDPDFRAEYEALRKVIQQVENFSETAFERSLKPDIPPFYFESLAERVQRRLKVPRPSLWERCVEVFQTWLHTELRYQLAGALAGIAMAVLMILAVLHLDTHIVQHADSVAQRHRESLIPNVSIVSAMQYAESLSPELLIDTLSEEEAKLLLETLMQDITEDERFKVLSEEEVKILMQLL</sequence>
<keyword evidence="1" id="KW-0812">Transmembrane</keyword>
<evidence type="ECO:0000256" key="1">
    <source>
        <dbReference type="SAM" id="Phobius"/>
    </source>
</evidence>
<feature type="transmembrane region" description="Helical" evidence="1">
    <location>
        <begin position="116"/>
        <end position="136"/>
    </location>
</feature>
<keyword evidence="1" id="KW-0472">Membrane</keyword>
<proteinExistence type="predicted"/>
<protein>
    <submittedName>
        <fullName evidence="2">Uncharacterized protein</fullName>
    </submittedName>
</protein>
<accession>A0A395LXI5</accession>
<dbReference type="EMBL" id="PHFL01000067">
    <property type="protein sequence ID" value="RFM23296.1"/>
    <property type="molecule type" value="Genomic_DNA"/>
</dbReference>
<name>A0A395LXI5_9BACT</name>
<evidence type="ECO:0000313" key="2">
    <source>
        <dbReference type="EMBL" id="RFM23296.1"/>
    </source>
</evidence>
<organism evidence="2 3">
    <name type="scientific">Candidatus Thermochlorobacter aerophilus</name>
    <dbReference type="NCBI Taxonomy" id="1868324"/>
    <lineage>
        <taxon>Bacteria</taxon>
        <taxon>Pseudomonadati</taxon>
        <taxon>Chlorobiota</taxon>
        <taxon>Chlorobiia</taxon>
        <taxon>Chlorobiales</taxon>
        <taxon>Candidatus Thermochlorobacteriaceae</taxon>
        <taxon>Candidatus Thermochlorobacter</taxon>
    </lineage>
</organism>
<gene>
    <name evidence="2" type="ORF">D0433_11540</name>
</gene>
<comment type="caution">
    <text evidence="2">The sequence shown here is derived from an EMBL/GenBank/DDBJ whole genome shotgun (WGS) entry which is preliminary data.</text>
</comment>
<evidence type="ECO:0000313" key="3">
    <source>
        <dbReference type="Proteomes" id="UP000266389"/>
    </source>
</evidence>
<keyword evidence="1" id="KW-1133">Transmembrane helix</keyword>